<evidence type="ECO:0000259" key="2">
    <source>
        <dbReference type="Pfam" id="PF00134"/>
    </source>
</evidence>
<dbReference type="Pfam" id="PF00134">
    <property type="entry name" value="Cyclin_N"/>
    <property type="match status" value="1"/>
</dbReference>
<dbReference type="InterPro" id="IPR006671">
    <property type="entry name" value="Cyclin_N"/>
</dbReference>
<evidence type="ECO:0000256" key="1">
    <source>
        <dbReference type="SAM" id="MobiDB-lite"/>
    </source>
</evidence>
<dbReference type="STRING" id="294750.A0A095C7K4"/>
<dbReference type="InterPro" id="IPR036915">
    <property type="entry name" value="Cyclin-like_sf"/>
</dbReference>
<evidence type="ECO:0000313" key="4">
    <source>
        <dbReference type="Proteomes" id="UP000029445"/>
    </source>
</evidence>
<dbReference type="AlphaFoldDB" id="A0A095C7K4"/>
<gene>
    <name evidence="3" type="ORF">CNBG_1467</name>
</gene>
<dbReference type="OrthoDB" id="10250320at2759"/>
<dbReference type="InterPro" id="IPR013922">
    <property type="entry name" value="Cyclin_PHO80-like"/>
</dbReference>
<dbReference type="OMA" id="VIIPRTH"/>
<dbReference type="PANTHER" id="PTHR15615">
    <property type="match status" value="1"/>
</dbReference>
<accession>A0A095C7K4</accession>
<dbReference type="KEGG" id="cdeu:CNBG_1467"/>
<feature type="compositionally biased region" description="Low complexity" evidence="1">
    <location>
        <begin position="226"/>
        <end position="240"/>
    </location>
</feature>
<dbReference type="Gene3D" id="1.10.472.10">
    <property type="entry name" value="Cyclin-like"/>
    <property type="match status" value="1"/>
</dbReference>
<reference evidence="3 4" key="2">
    <citation type="journal article" date="2018" name="Proc. Natl. Acad. Sci.">
        <title>RNAi is a critical determinant of centromere evolution in closely related fungi.</title>
        <authorList>
            <person name="Yadav V."/>
            <person name="Sun S."/>
            <person name="Billmyre R.B."/>
            <person name="Thimmappa B.C."/>
            <person name="Shea T."/>
            <person name="Lintner R."/>
            <person name="Bakkeren G."/>
            <person name="Cuomo C.A."/>
            <person name="Heitman J."/>
            <person name="Sanyal K."/>
        </authorList>
    </citation>
    <scope>NUCLEOTIDE SEQUENCE [LARGE SCALE GENOMIC DNA]</scope>
    <source>
        <strain evidence="3 4">R265</strain>
    </source>
</reference>
<name>A0A095C7K4_CRYD2</name>
<dbReference type="PANTHER" id="PTHR15615:SF10">
    <property type="entry name" value="PHO85 CYCLIN-2-RELATED"/>
    <property type="match status" value="1"/>
</dbReference>
<reference evidence="3 4" key="1">
    <citation type="journal article" date="2011" name="MBio">
        <title>Genome variation in Cryptococcus gattii, an emerging pathogen of immunocompetent hosts.</title>
        <authorList>
            <person name="D'Souza C.A."/>
            <person name="Kronstad J.W."/>
            <person name="Taylor G."/>
            <person name="Warren R."/>
            <person name="Yuen M."/>
            <person name="Hu G."/>
            <person name="Jung W.H."/>
            <person name="Sham A."/>
            <person name="Kidd S.E."/>
            <person name="Tangen K."/>
            <person name="Lee N."/>
            <person name="Zeilmaker T."/>
            <person name="Sawkins J."/>
            <person name="McVicker G."/>
            <person name="Shah S."/>
            <person name="Gnerre S."/>
            <person name="Griggs A."/>
            <person name="Zeng Q."/>
            <person name="Bartlett K."/>
            <person name="Li W."/>
            <person name="Wang X."/>
            <person name="Heitman J."/>
            <person name="Stajich J.E."/>
            <person name="Fraser J.A."/>
            <person name="Meyer W."/>
            <person name="Carter D."/>
            <person name="Schein J."/>
            <person name="Krzywinski M."/>
            <person name="Kwon-Chung K.J."/>
            <person name="Varma A."/>
            <person name="Wang J."/>
            <person name="Brunham R."/>
            <person name="Fyfe M."/>
            <person name="Ouellette B.F."/>
            <person name="Siddiqui A."/>
            <person name="Marra M."/>
            <person name="Jones S."/>
            <person name="Holt R."/>
            <person name="Birren B.W."/>
            <person name="Galagan J.E."/>
            <person name="Cuomo C.A."/>
        </authorList>
    </citation>
    <scope>NUCLEOTIDE SEQUENCE [LARGE SCALE GENOMIC DNA]</scope>
    <source>
        <strain evidence="3 4">R265</strain>
    </source>
</reference>
<protein>
    <submittedName>
        <fullName evidence="3">Cyclin</fullName>
    </submittedName>
</protein>
<feature type="region of interest" description="Disordered" evidence="1">
    <location>
        <begin position="221"/>
        <end position="364"/>
    </location>
</feature>
<dbReference type="HOGENOM" id="CLU_642526_0_0_1"/>
<dbReference type="VEuPathDB" id="FungiDB:CNBG_1467"/>
<evidence type="ECO:0000313" key="3">
    <source>
        <dbReference type="EMBL" id="KGB75629.1"/>
    </source>
</evidence>
<feature type="compositionally biased region" description="Low complexity" evidence="1">
    <location>
        <begin position="318"/>
        <end position="329"/>
    </location>
</feature>
<feature type="domain" description="Cyclin N-terminal" evidence="2">
    <location>
        <begin position="100"/>
        <end position="195"/>
    </location>
</feature>
<dbReference type="RefSeq" id="XP_062881568.1">
    <property type="nucleotide sequence ID" value="XM_063025613.1"/>
</dbReference>
<dbReference type="GeneID" id="88177887"/>
<keyword evidence="4" id="KW-1185">Reference proteome</keyword>
<sequence length="427" mass="46725">MPSRNPIHPASLCRLSTHSKPLVDCLRTRVRSDFLAHVAEQTCSVIRISPSTPSIPSTSYLPTPPGSPSRQHYDEDGKPAEWWQASKGSEDDLDADLPELQEFIRGLVVQSNVQMPTLSVTLVYLERLKEKLPVVATGMKCTRHRVFLAVLICAAKYLNDSSPKNMHWQKYGKFFSLAEVNLMEKQLLYLLDYNLQVEEDELARHLEAFLPSVLAPIPSSAPPSVPVQAAAGPTTVPAVTSRTKTPPSAFSRLRTGPSKSRSTNFDRPTHPTTATTNQHSRPVNLQRSHTDEHIGSSYKPRSYRPAPIHIPRAVICPSRPGSASSTSSSVLYGDIPTPGLRRDSSDAGDSPQTARTPDEGRWGGYGYGGVPVSMSVSGKLHKKISCEPMIVGFSSSSPVTSVTSPIGLDKPREGLFKRAGRTFKRII</sequence>
<dbReference type="EMBL" id="CP025761">
    <property type="protein sequence ID" value="KGB75629.1"/>
    <property type="molecule type" value="Genomic_DNA"/>
</dbReference>
<dbReference type="GO" id="GO:0005634">
    <property type="term" value="C:nucleus"/>
    <property type="evidence" value="ECO:0007669"/>
    <property type="project" value="TreeGrafter"/>
</dbReference>
<dbReference type="SUPFAM" id="SSF47954">
    <property type="entry name" value="Cyclin-like"/>
    <property type="match status" value="1"/>
</dbReference>
<dbReference type="Proteomes" id="UP000029445">
    <property type="component" value="Chromosome 3"/>
</dbReference>
<dbReference type="GO" id="GO:0016538">
    <property type="term" value="F:cyclin-dependent protein serine/threonine kinase regulator activity"/>
    <property type="evidence" value="ECO:0007669"/>
    <property type="project" value="TreeGrafter"/>
</dbReference>
<dbReference type="GO" id="GO:0019901">
    <property type="term" value="F:protein kinase binding"/>
    <property type="evidence" value="ECO:0007669"/>
    <property type="project" value="InterPro"/>
</dbReference>
<organism evidence="3 4">
    <name type="scientific">Cryptococcus deuterogattii (strain R265)</name>
    <name type="common">Cryptococcus gattii VGII (strain R265)</name>
    <dbReference type="NCBI Taxonomy" id="294750"/>
    <lineage>
        <taxon>Eukaryota</taxon>
        <taxon>Fungi</taxon>
        <taxon>Dikarya</taxon>
        <taxon>Basidiomycota</taxon>
        <taxon>Agaricomycotina</taxon>
        <taxon>Tremellomycetes</taxon>
        <taxon>Tremellales</taxon>
        <taxon>Cryptococcaceae</taxon>
        <taxon>Cryptococcus</taxon>
        <taxon>Cryptococcus gattii species complex</taxon>
    </lineage>
</organism>
<proteinExistence type="predicted"/>
<dbReference type="CDD" id="cd20557">
    <property type="entry name" value="CYCLIN_ScPCL1-like"/>
    <property type="match status" value="1"/>
</dbReference>
<feature type="compositionally biased region" description="Polar residues" evidence="1">
    <location>
        <begin position="257"/>
        <end position="287"/>
    </location>
</feature>
<dbReference type="GO" id="GO:0000307">
    <property type="term" value="C:cyclin-dependent protein kinase holoenzyme complex"/>
    <property type="evidence" value="ECO:0007669"/>
    <property type="project" value="TreeGrafter"/>
</dbReference>
<feature type="region of interest" description="Disordered" evidence="1">
    <location>
        <begin position="54"/>
        <end position="77"/>
    </location>
</feature>